<gene>
    <name evidence="2" type="ORF">OFA60_05540</name>
</gene>
<evidence type="ECO:0000313" key="3">
    <source>
        <dbReference type="Proteomes" id="UP001163127"/>
    </source>
</evidence>
<keyword evidence="1" id="KW-1133">Transmembrane helix</keyword>
<feature type="transmembrane region" description="Helical" evidence="1">
    <location>
        <begin position="67"/>
        <end position="94"/>
    </location>
</feature>
<dbReference type="Proteomes" id="UP001163127">
    <property type="component" value="Chromosome"/>
</dbReference>
<protein>
    <submittedName>
        <fullName evidence="2">Uncharacterized protein</fullName>
    </submittedName>
</protein>
<name>A0AA47FIM1_ACTNA</name>
<reference evidence="2" key="1">
    <citation type="submission" date="2022-11" db="EMBL/GenBank/DDBJ databases">
        <title>Dental biofilm bacteria. Genome sequencing and assembly.</title>
        <authorList>
            <person name="Robertsson C."/>
        </authorList>
    </citation>
    <scope>NUCLEOTIDE SEQUENCE</scope>
    <source>
        <strain evidence="2">CW</strain>
    </source>
</reference>
<evidence type="ECO:0000256" key="1">
    <source>
        <dbReference type="SAM" id="Phobius"/>
    </source>
</evidence>
<dbReference type="EMBL" id="CP113787">
    <property type="protein sequence ID" value="WAL44007.1"/>
    <property type="molecule type" value="Genomic_DNA"/>
</dbReference>
<proteinExistence type="predicted"/>
<sequence length="104" mass="10939">MAIYARPRPTTGIKALGCLCALAAVGLSALYPLVLFGASWTLGKVDEAMMADPGEPSRAVTPASYLIAWTTIYSFILTTLCFGAVFCFVGVSWASTGGCPRTPR</sequence>
<dbReference type="AlphaFoldDB" id="A0AA47FIM1"/>
<keyword evidence="1" id="KW-0472">Membrane</keyword>
<evidence type="ECO:0000313" key="2">
    <source>
        <dbReference type="EMBL" id="WAL44007.1"/>
    </source>
</evidence>
<keyword evidence="1" id="KW-0812">Transmembrane</keyword>
<dbReference type="RefSeq" id="WP_256700396.1">
    <property type="nucleotide sequence ID" value="NZ_CP113787.1"/>
</dbReference>
<accession>A0AA47FIM1</accession>
<organism evidence="2 3">
    <name type="scientific">Actinomyces naeslundii</name>
    <dbReference type="NCBI Taxonomy" id="1655"/>
    <lineage>
        <taxon>Bacteria</taxon>
        <taxon>Bacillati</taxon>
        <taxon>Actinomycetota</taxon>
        <taxon>Actinomycetes</taxon>
        <taxon>Actinomycetales</taxon>
        <taxon>Actinomycetaceae</taxon>
        <taxon>Actinomyces</taxon>
    </lineage>
</organism>